<dbReference type="OrthoDB" id="27975at2759"/>
<evidence type="ECO:0000256" key="3">
    <source>
        <dbReference type="ARBA" id="ARBA00022833"/>
    </source>
</evidence>
<dbReference type="InterPro" id="IPR013083">
    <property type="entry name" value="Znf_RING/FYVE/PHD"/>
</dbReference>
<dbReference type="PANTHER" id="PTHR10782:SF4">
    <property type="entry name" value="TONALLI, ISOFORM E"/>
    <property type="match status" value="1"/>
</dbReference>
<dbReference type="Pfam" id="PF02891">
    <property type="entry name" value="zf-MIZ"/>
    <property type="match status" value="1"/>
</dbReference>
<evidence type="ECO:0000256" key="4">
    <source>
        <dbReference type="PROSITE-ProRule" id="PRU00452"/>
    </source>
</evidence>
<keyword evidence="3" id="KW-0862">Zinc</keyword>
<dbReference type="GO" id="GO:0008270">
    <property type="term" value="F:zinc ion binding"/>
    <property type="evidence" value="ECO:0007669"/>
    <property type="project" value="UniProtKB-KW"/>
</dbReference>
<dbReference type="STRING" id="2004952.A0A2C5YVT2"/>
<evidence type="ECO:0000256" key="5">
    <source>
        <dbReference type="SAM" id="MobiDB-lite"/>
    </source>
</evidence>
<feature type="region of interest" description="Disordered" evidence="5">
    <location>
        <begin position="114"/>
        <end position="133"/>
    </location>
</feature>
<dbReference type="GO" id="GO:0061665">
    <property type="term" value="F:SUMO ligase activity"/>
    <property type="evidence" value="ECO:0007669"/>
    <property type="project" value="TreeGrafter"/>
</dbReference>
<proteinExistence type="predicted"/>
<feature type="region of interest" description="Disordered" evidence="5">
    <location>
        <begin position="154"/>
        <end position="209"/>
    </location>
</feature>
<dbReference type="AlphaFoldDB" id="A0A2C5YVT2"/>
<feature type="compositionally biased region" description="Basic and acidic residues" evidence="5">
    <location>
        <begin position="284"/>
        <end position="301"/>
    </location>
</feature>
<protein>
    <recommendedName>
        <fullName evidence="6">SP-RING-type domain-containing protein</fullName>
    </recommendedName>
</protein>
<evidence type="ECO:0000313" key="7">
    <source>
        <dbReference type="EMBL" id="PHH71856.1"/>
    </source>
</evidence>
<reference evidence="7 8" key="1">
    <citation type="submission" date="2017-06" db="EMBL/GenBank/DDBJ databases">
        <title>Ant-infecting Ophiocordyceps genomes reveal a high diversity of potential behavioral manipulation genes and a possible major role for enterotoxins.</title>
        <authorList>
            <person name="De Bekker C."/>
            <person name="Evans H.C."/>
            <person name="Brachmann A."/>
            <person name="Hughes D.P."/>
        </authorList>
    </citation>
    <scope>NUCLEOTIDE SEQUENCE [LARGE SCALE GENOMIC DNA]</scope>
    <source>
        <strain evidence="7 8">Map16</strain>
    </source>
</reference>
<gene>
    <name evidence="7" type="ORF">CDD80_4955</name>
</gene>
<dbReference type="GO" id="GO:0000785">
    <property type="term" value="C:chromatin"/>
    <property type="evidence" value="ECO:0007669"/>
    <property type="project" value="TreeGrafter"/>
</dbReference>
<dbReference type="Proteomes" id="UP000226431">
    <property type="component" value="Unassembled WGS sequence"/>
</dbReference>
<dbReference type="InterPro" id="IPR004181">
    <property type="entry name" value="Znf_MIZ"/>
</dbReference>
<keyword evidence="2 4" id="KW-0863">Zinc-finger</keyword>
<feature type="region of interest" description="Disordered" evidence="5">
    <location>
        <begin position="638"/>
        <end position="658"/>
    </location>
</feature>
<evidence type="ECO:0000313" key="8">
    <source>
        <dbReference type="Proteomes" id="UP000226431"/>
    </source>
</evidence>
<keyword evidence="8" id="KW-1185">Reference proteome</keyword>
<dbReference type="PROSITE" id="PS00202">
    <property type="entry name" value="RUBREDOXIN"/>
    <property type="match status" value="1"/>
</dbReference>
<name>A0A2C5YVT2_9HYPO</name>
<organism evidence="7 8">
    <name type="scientific">Ophiocordyceps camponoti-rufipedis</name>
    <dbReference type="NCBI Taxonomy" id="2004952"/>
    <lineage>
        <taxon>Eukaryota</taxon>
        <taxon>Fungi</taxon>
        <taxon>Dikarya</taxon>
        <taxon>Ascomycota</taxon>
        <taxon>Pezizomycotina</taxon>
        <taxon>Sordariomycetes</taxon>
        <taxon>Hypocreomycetidae</taxon>
        <taxon>Hypocreales</taxon>
        <taxon>Ophiocordycipitaceae</taxon>
        <taxon>Ophiocordyceps</taxon>
    </lineage>
</organism>
<feature type="compositionally biased region" description="Polar residues" evidence="5">
    <location>
        <begin position="1046"/>
        <end position="1063"/>
    </location>
</feature>
<dbReference type="GO" id="GO:0016925">
    <property type="term" value="P:protein sumoylation"/>
    <property type="evidence" value="ECO:0007669"/>
    <property type="project" value="TreeGrafter"/>
</dbReference>
<sequence length="1071" mass="117814">MLIAGRDPQLLEASENKLGHLILYQRSTVKTASRVDGQAALILQPQLASQPLSSIAADAWPIPDSPYMPASKRRPRSEAVHEAARPPLDASNETSRAFLGVQRRAWMTTTGSDSPIVARAKPHAPTRRPELPVIPPVNPSAVVSPPPSVTSILPSPVNSSISSPEVSTLGPAPAGNPETVDAPPPGLAMAGSPPTAQVPSPPSFDPLSSTEADPCLVPAASRHLAPTQQDMTAEFTELALVPVSTQSDATPAAETYPTPQHQPPPTASLSHGTFVAAPQQNYVRPRDVQPDRQPKRHCSEASRRPLVTQSAFGGYAVDFDQLLALVENHVRQLGSALRGDVIAYRLLASACSKGDFFFLVLHQAYCLWSLSSQMACWLLDAQPDVVDTAFHQLQWSWRRNSDLSPYHLRWFASFPLLTTRNSSAMRLPKLMATNLIPAINNFLVLLGQNWNLLLEQVVHRGYPLMAWEMNNLLQCSSSVLRSILFICSRRPFGVFEGSSLTNALSQLFDLDFCNEASGHVDSPDVVNMRMVIRDRYIAMMQQGRGNQYFPVLGSNANMSAAQRPAQPHLVPFGFSGSPSVPGGGQTGGVFTSPAMPNMTPSQPAPYFPRIQQPQMLPTTQRPMPAVQNRVPQTTATAGLTSARGPVPHPQPQHTGSQAMQPALTWPSAVQPRPGPQHAIVRTQTTPRSRGATASQHRVVPLGDHEIPREEWTRAQHGLHLSSLRSPKLICASPSGSRFYQFMTHFAVAPQALPPQPGLRDFRFSLSEEQVSMLVRADTKTHATNVPFHNRSLRCRLRLCKQGQAVEHVPEATWTGCPTYWPPHIFLECNEQSLQLRRRQHFQNDLPIELTGLLRSGENTIRVSLPRVGPNIDKVSTYFIGVEMIETLDHETVLAMVEENPRTSIEETKQKVCQRLKPDGSDDIIAEGDHICVAVTDPFSSSLFEIPVRGADCKHWECFDLDIWLRTRRGKRSGDTGEPTVPDCWKCPVCDLDARPVRLRIDEFFTDVRAKLIKNGEERIKKISIQFDGSWRPLPEPDEAEDEKQPPATSGQSGPPQVAASETAQVIIIDDD</sequence>
<evidence type="ECO:0000256" key="1">
    <source>
        <dbReference type="ARBA" id="ARBA00022723"/>
    </source>
</evidence>
<dbReference type="EMBL" id="NJES01000470">
    <property type="protein sequence ID" value="PHH71856.1"/>
    <property type="molecule type" value="Genomic_DNA"/>
</dbReference>
<dbReference type="Gene3D" id="3.30.40.10">
    <property type="entry name" value="Zinc/RING finger domain, C3HC4 (zinc finger)"/>
    <property type="match status" value="1"/>
</dbReference>
<dbReference type="InterPro" id="IPR018527">
    <property type="entry name" value="Rubredoxin_Fe_BS"/>
</dbReference>
<dbReference type="PANTHER" id="PTHR10782">
    <property type="entry name" value="ZINC FINGER MIZ DOMAIN-CONTAINING PROTEIN"/>
    <property type="match status" value="1"/>
</dbReference>
<evidence type="ECO:0000256" key="2">
    <source>
        <dbReference type="ARBA" id="ARBA00022771"/>
    </source>
</evidence>
<feature type="region of interest" description="Disordered" evidence="5">
    <location>
        <begin position="1028"/>
        <end position="1071"/>
    </location>
</feature>
<evidence type="ECO:0000259" key="6">
    <source>
        <dbReference type="PROSITE" id="PS51044"/>
    </source>
</evidence>
<feature type="region of interest" description="Disordered" evidence="5">
    <location>
        <begin position="246"/>
        <end position="301"/>
    </location>
</feature>
<keyword evidence="1" id="KW-0479">Metal-binding</keyword>
<accession>A0A2C5YVT2</accession>
<feature type="domain" description="SP-RING-type" evidence="6">
    <location>
        <begin position="919"/>
        <end position="1017"/>
    </location>
</feature>
<dbReference type="PROSITE" id="PS51044">
    <property type="entry name" value="ZF_SP_RING"/>
    <property type="match status" value="1"/>
</dbReference>
<comment type="caution">
    <text evidence="7">The sequence shown here is derived from an EMBL/GenBank/DDBJ whole genome shotgun (WGS) entry which is preliminary data.</text>
</comment>